<name>A0A930UQX1_9PAST</name>
<gene>
    <name evidence="1" type="ORF">INT80_03205</name>
</gene>
<comment type="caution">
    <text evidence="1">The sequence shown here is derived from an EMBL/GenBank/DDBJ whole genome shotgun (WGS) entry which is preliminary data.</text>
</comment>
<dbReference type="AlphaFoldDB" id="A0A930UQX1"/>
<protein>
    <submittedName>
        <fullName evidence="1">Uncharacterized protein</fullName>
    </submittedName>
</protein>
<organism evidence="1">
    <name type="scientific">Gallibacterium anatis</name>
    <dbReference type="NCBI Taxonomy" id="750"/>
    <lineage>
        <taxon>Bacteria</taxon>
        <taxon>Pseudomonadati</taxon>
        <taxon>Pseudomonadota</taxon>
        <taxon>Gammaproteobacteria</taxon>
        <taxon>Pasteurellales</taxon>
        <taxon>Pasteurellaceae</taxon>
        <taxon>Gallibacterium</taxon>
    </lineage>
</organism>
<evidence type="ECO:0000313" key="1">
    <source>
        <dbReference type="EMBL" id="MBF4102312.1"/>
    </source>
</evidence>
<sequence length="161" mass="18040">MELTESLAVRRGLCVIILRILSTYMLENQDDGTKIGAPIAVRSDFAGGDSTVGVVSVGSYEQTFENLDKIKEHHKRSAPYYSAGRGNCASYEKWYFIRRAKTNSLFCADATQEQINSDSTLSDEDKKKYGTPFRKVGRKLTPNTPYLKLAVSKCSTGFDWF</sequence>
<accession>A0A930UQX1</accession>
<reference evidence="1" key="1">
    <citation type="submission" date="2020-11" db="EMBL/GenBank/DDBJ databases">
        <title>Gallibacterium anatis 1637, full genome, WGS.</title>
        <authorList>
            <person name="Laishevtcev A.I."/>
            <person name="Yakimova E.A."/>
            <person name="Petkovich D."/>
            <person name="Stepanova T.V."/>
            <person name="Kalendr R.S."/>
            <person name="Rubalsky E.O."/>
            <person name="Zulkarneev E.R."/>
            <person name="Aleshkin A.V."/>
        </authorList>
    </citation>
    <scope>NUCLEOTIDE SEQUENCE</scope>
    <source>
        <strain evidence="1">1637</strain>
    </source>
</reference>
<dbReference type="EMBL" id="JADION010000006">
    <property type="protein sequence ID" value="MBF4102312.1"/>
    <property type="molecule type" value="Genomic_DNA"/>
</dbReference>
<proteinExistence type="predicted"/>